<sequence length="330" mass="36547">MSTEDAPFPAPVAPPTIIATVTIAIGFSTLFTALRMYTRWFVQKRLWWDDWVMVSAWLTTIALCVIQLVMIRYGAGLKLDDVSRGKLKQFARLFTDAQEVARAAIFLAKASILLLYLRLFYPHGIHRSALWWVIWATILVNLLYTVSFVLVSLLACGGRSSTTGGACSNHWSVLIVASAINVASDLIVLVIPIVSVWGLRLSKRRKWTLAAAFSFGALAPIISIGRLWYQVSQGFDLTEITLAFTLSTLITIAEQTVAMIIGSAPVCSALVRKYAHKKRHLAPNPNPTISQRIWPTRVGRSDPDAFRIADPVGTTSTEVLYLEPHPIDHS</sequence>
<proteinExistence type="predicted"/>
<comment type="caution">
    <text evidence="1">The sequence shown here is derived from an EMBL/GenBank/DDBJ whole genome shotgun (WGS) entry which is preliminary data.</text>
</comment>
<dbReference type="Proteomes" id="UP001153332">
    <property type="component" value="Unassembled WGS sequence"/>
</dbReference>
<evidence type="ECO:0000313" key="1">
    <source>
        <dbReference type="EMBL" id="KAJ8131317.1"/>
    </source>
</evidence>
<reference evidence="1" key="1">
    <citation type="submission" date="2022-12" db="EMBL/GenBank/DDBJ databases">
        <title>Genome Sequence of Lasiodiplodia mahajangana.</title>
        <authorList>
            <person name="Buettner E."/>
        </authorList>
    </citation>
    <scope>NUCLEOTIDE SEQUENCE</scope>
    <source>
        <strain evidence="1">VT137</strain>
    </source>
</reference>
<keyword evidence="2" id="KW-1185">Reference proteome</keyword>
<gene>
    <name evidence="1" type="ORF">O1611_g2306</name>
</gene>
<accession>A0ACC2JUW2</accession>
<evidence type="ECO:0000313" key="2">
    <source>
        <dbReference type="Proteomes" id="UP001153332"/>
    </source>
</evidence>
<name>A0ACC2JUW2_9PEZI</name>
<organism evidence="1 2">
    <name type="scientific">Lasiodiplodia mahajangana</name>
    <dbReference type="NCBI Taxonomy" id="1108764"/>
    <lineage>
        <taxon>Eukaryota</taxon>
        <taxon>Fungi</taxon>
        <taxon>Dikarya</taxon>
        <taxon>Ascomycota</taxon>
        <taxon>Pezizomycotina</taxon>
        <taxon>Dothideomycetes</taxon>
        <taxon>Dothideomycetes incertae sedis</taxon>
        <taxon>Botryosphaeriales</taxon>
        <taxon>Botryosphaeriaceae</taxon>
        <taxon>Lasiodiplodia</taxon>
    </lineage>
</organism>
<protein>
    <submittedName>
        <fullName evidence="1">Uncharacterized protein</fullName>
    </submittedName>
</protein>
<dbReference type="EMBL" id="JAPUUL010000313">
    <property type="protein sequence ID" value="KAJ8131317.1"/>
    <property type="molecule type" value="Genomic_DNA"/>
</dbReference>